<comment type="caution">
    <text evidence="3">The sequence shown here is derived from an EMBL/GenBank/DDBJ whole genome shotgun (WGS) entry which is preliminary data.</text>
</comment>
<dbReference type="EMBL" id="BRXU01000031">
    <property type="protein sequence ID" value="GLC60006.1"/>
    <property type="molecule type" value="Genomic_DNA"/>
</dbReference>
<keyword evidence="2" id="KW-0812">Transmembrane</keyword>
<sequence>MILSAEAANLTHKVLCASLFGLLGLQARSAMQLVLLLVLQVAMLLYLAIWRPFVEWHRQSMELVCHFLEMVMFVCGLGVFKRSPDTFLFQPATRSDWVVVAVGWTMIGSFDLTALTVVVYELLHVWLAARALWTVFISWRRTRLARGQQQQITQQQQLKRASAGHGAIQQGKVWVGPATATAIARVTAAATNAKSTAAAARRRTSSEGNRQLAKAGLYPNIMPAMMPAAVLQKQQQQVHRQQHHHQQPVLPEASSAKLESSPSVSSPDPSHRHH</sequence>
<evidence type="ECO:0000256" key="2">
    <source>
        <dbReference type="SAM" id="Phobius"/>
    </source>
</evidence>
<name>A0A9W6BYR8_9CHLO</name>
<reference evidence="3 4" key="1">
    <citation type="journal article" date="2023" name="Commun. Biol.">
        <title>Reorganization of the ancestral sex-determining regions during the evolution of trioecy in Pleodorina starrii.</title>
        <authorList>
            <person name="Takahashi K."/>
            <person name="Suzuki S."/>
            <person name="Kawai-Toyooka H."/>
            <person name="Yamamoto K."/>
            <person name="Hamaji T."/>
            <person name="Ootsuki R."/>
            <person name="Yamaguchi H."/>
            <person name="Kawachi M."/>
            <person name="Higashiyama T."/>
            <person name="Nozaki H."/>
        </authorList>
    </citation>
    <scope>NUCLEOTIDE SEQUENCE [LARGE SCALE GENOMIC DNA]</scope>
    <source>
        <strain evidence="3 4">NIES-4479</strain>
    </source>
</reference>
<keyword evidence="4" id="KW-1185">Reference proteome</keyword>
<feature type="region of interest" description="Disordered" evidence="1">
    <location>
        <begin position="230"/>
        <end position="274"/>
    </location>
</feature>
<feature type="transmembrane region" description="Helical" evidence="2">
    <location>
        <begin position="100"/>
        <end position="123"/>
    </location>
</feature>
<gene>
    <name evidence="3" type="primary">PLESTBF000762</name>
    <name evidence="3" type="ORF">PLESTB_001563000</name>
</gene>
<feature type="transmembrane region" description="Helical" evidence="2">
    <location>
        <begin position="61"/>
        <end position="80"/>
    </location>
</feature>
<dbReference type="AlphaFoldDB" id="A0A9W6BYR8"/>
<evidence type="ECO:0000256" key="1">
    <source>
        <dbReference type="SAM" id="MobiDB-lite"/>
    </source>
</evidence>
<accession>A0A9W6BYR8</accession>
<feature type="compositionally biased region" description="Low complexity" evidence="1">
    <location>
        <begin position="250"/>
        <end position="268"/>
    </location>
</feature>
<keyword evidence="2" id="KW-1133">Transmembrane helix</keyword>
<evidence type="ECO:0000313" key="4">
    <source>
        <dbReference type="Proteomes" id="UP001165080"/>
    </source>
</evidence>
<dbReference type="Proteomes" id="UP001165080">
    <property type="component" value="Unassembled WGS sequence"/>
</dbReference>
<protein>
    <submittedName>
        <fullName evidence="3">Uncharacterized protein</fullName>
    </submittedName>
</protein>
<feature type="transmembrane region" description="Helical" evidence="2">
    <location>
        <begin position="30"/>
        <end position="49"/>
    </location>
</feature>
<organism evidence="3 4">
    <name type="scientific">Pleodorina starrii</name>
    <dbReference type="NCBI Taxonomy" id="330485"/>
    <lineage>
        <taxon>Eukaryota</taxon>
        <taxon>Viridiplantae</taxon>
        <taxon>Chlorophyta</taxon>
        <taxon>core chlorophytes</taxon>
        <taxon>Chlorophyceae</taxon>
        <taxon>CS clade</taxon>
        <taxon>Chlamydomonadales</taxon>
        <taxon>Volvocaceae</taxon>
        <taxon>Pleodorina</taxon>
    </lineage>
</organism>
<keyword evidence="2" id="KW-0472">Membrane</keyword>
<proteinExistence type="predicted"/>
<evidence type="ECO:0000313" key="3">
    <source>
        <dbReference type="EMBL" id="GLC60006.1"/>
    </source>
</evidence>